<name>A0A1Z3HQZ7_9CYAN</name>
<reference evidence="2 3" key="1">
    <citation type="journal article" date="2016" name="Biochim. Biophys. Acta">
        <title>Characterization of red-shifted phycobilisomes isolated from the chlorophyll f-containing cyanobacterium Halomicronema hongdechloris.</title>
        <authorList>
            <person name="Li Y."/>
            <person name="Lin Y."/>
            <person name="Garvey C.J."/>
            <person name="Birch D."/>
            <person name="Corkery R.W."/>
            <person name="Loughlin P.C."/>
            <person name="Scheer H."/>
            <person name="Willows R.D."/>
            <person name="Chen M."/>
        </authorList>
    </citation>
    <scope>NUCLEOTIDE SEQUENCE [LARGE SCALE GENOMIC DNA]</scope>
    <source>
        <strain evidence="2 3">C2206</strain>
    </source>
</reference>
<dbReference type="NCBIfam" id="NF033611">
    <property type="entry name" value="SAVED"/>
    <property type="match status" value="1"/>
</dbReference>
<evidence type="ECO:0000313" key="2">
    <source>
        <dbReference type="EMBL" id="ASC72731.1"/>
    </source>
</evidence>
<accession>A0A1Z3HQZ7</accession>
<sequence>MAAAPSPWPEPADRVDQFVARFGNEAYRSLAYHAALPLVLTPELVHYLRIQCLRADHVPWEAEVDLLLSDLCRQVGYELYTMDTQVRAYLLAEIKDDPVWQHRLQEVAQVLISYVSYLSRVDPQRRPRELEAQRLAAMTYLGDEHCQAAVQDIGHRFQHLADQARAEGASDQSIRAELAYLSRITQELAPQLTRHPELVELAQLVQRLLRHPEAVTPADRARTFRVGDADIRPSVFPLRFSSGEDETTPTGMPPLRTLEFETGQFVQPEAGVPALEAQTVEVVTLEFEEANTDSGPISGEPTLVLGVYGWDKVSETKTPNVELDWQEYCDRTTRQVPTPDTWDSILFPQLQQAKQTLIQISSSRYIYLLGNCPLTMSLAIGFTFPYVAGYKFRLKQFTGGEMAFWESSASPSEAQLEVIQEQGTGGSNLIFAIGISVSIWKDVQQFQERNQDQFNALVYAEPKQGTGQRTLKSDKDAVALALHAKELMHLCRQKYEAESIHLIFACPAAFSLFLGQRLNALGLIMAYERTQDGSYQISVILRTG</sequence>
<proteinExistence type="predicted"/>
<dbReference type="Proteomes" id="UP000191901">
    <property type="component" value="Chromosome"/>
</dbReference>
<dbReference type="RefSeq" id="WP_080810306.1">
    <property type="nucleotide sequence ID" value="NZ_CP021983.2"/>
</dbReference>
<dbReference type="OrthoDB" id="530906at2"/>
<evidence type="ECO:0000313" key="3">
    <source>
        <dbReference type="Proteomes" id="UP000191901"/>
    </source>
</evidence>
<gene>
    <name evidence="2" type="ORF">XM38_036890</name>
</gene>
<keyword evidence="3" id="KW-1185">Reference proteome</keyword>
<evidence type="ECO:0000259" key="1">
    <source>
        <dbReference type="Pfam" id="PF18145"/>
    </source>
</evidence>
<dbReference type="InterPro" id="IPR040836">
    <property type="entry name" value="SAVED"/>
</dbReference>
<organism evidence="2 3">
    <name type="scientific">Halomicronema hongdechloris C2206</name>
    <dbReference type="NCBI Taxonomy" id="1641165"/>
    <lineage>
        <taxon>Bacteria</taxon>
        <taxon>Bacillati</taxon>
        <taxon>Cyanobacteriota</taxon>
        <taxon>Cyanophyceae</taxon>
        <taxon>Nodosilineales</taxon>
        <taxon>Nodosilineaceae</taxon>
        <taxon>Halomicronema</taxon>
    </lineage>
</organism>
<dbReference type="AlphaFoldDB" id="A0A1Z3HQZ7"/>
<dbReference type="Pfam" id="PF18145">
    <property type="entry name" value="SAVED"/>
    <property type="match status" value="1"/>
</dbReference>
<dbReference type="KEGG" id="hhg:XM38_036890"/>
<dbReference type="EMBL" id="CP021983">
    <property type="protein sequence ID" value="ASC72731.1"/>
    <property type="molecule type" value="Genomic_DNA"/>
</dbReference>
<protein>
    <recommendedName>
        <fullName evidence="1">SMODS-associated and fused to various effectors domain-containing protein</fullName>
    </recommendedName>
</protein>
<feature type="domain" description="SMODS-associated and fused to various effectors" evidence="1">
    <location>
        <begin position="351"/>
        <end position="537"/>
    </location>
</feature>